<evidence type="ECO:0000313" key="3">
    <source>
        <dbReference type="Proteomes" id="UP001465331"/>
    </source>
</evidence>
<proteinExistence type="predicted"/>
<protein>
    <submittedName>
        <fullName evidence="2">Methyltransferase domain-containing protein</fullName>
    </submittedName>
</protein>
<keyword evidence="2" id="KW-0808">Transferase</keyword>
<dbReference type="Gene3D" id="3.40.50.150">
    <property type="entry name" value="Vaccinia Virus protein VP39"/>
    <property type="match status" value="1"/>
</dbReference>
<comment type="caution">
    <text evidence="2">The sequence shown here is derived from an EMBL/GenBank/DDBJ whole genome shotgun (WGS) entry which is preliminary data.</text>
</comment>
<organism evidence="2 3">
    <name type="scientific">Sinimarinibacterium thermocellulolyticum</name>
    <dbReference type="NCBI Taxonomy" id="3170016"/>
    <lineage>
        <taxon>Bacteria</taxon>
        <taxon>Pseudomonadati</taxon>
        <taxon>Pseudomonadota</taxon>
        <taxon>Gammaproteobacteria</taxon>
        <taxon>Nevskiales</taxon>
        <taxon>Nevskiaceae</taxon>
        <taxon>Sinimarinibacterium</taxon>
    </lineage>
</organism>
<name>A0ABV2A9R0_9GAMM</name>
<dbReference type="GO" id="GO:0032259">
    <property type="term" value="P:methylation"/>
    <property type="evidence" value="ECO:0007669"/>
    <property type="project" value="UniProtKB-KW"/>
</dbReference>
<dbReference type="RefSeq" id="WP_352888266.1">
    <property type="nucleotide sequence ID" value="NZ_JBEPIJ010000005.1"/>
</dbReference>
<keyword evidence="2" id="KW-0489">Methyltransferase</keyword>
<dbReference type="InterPro" id="IPR029063">
    <property type="entry name" value="SAM-dependent_MTases_sf"/>
</dbReference>
<feature type="domain" description="Methyltransferase type 11" evidence="1">
    <location>
        <begin position="82"/>
        <end position="130"/>
    </location>
</feature>
<dbReference type="InterPro" id="IPR013216">
    <property type="entry name" value="Methyltransf_11"/>
</dbReference>
<dbReference type="EMBL" id="JBEPIJ010000005">
    <property type="protein sequence ID" value="MES0873521.1"/>
    <property type="molecule type" value="Genomic_DNA"/>
</dbReference>
<gene>
    <name evidence="2" type="ORF">ABSH63_05820</name>
</gene>
<evidence type="ECO:0000259" key="1">
    <source>
        <dbReference type="Pfam" id="PF08241"/>
    </source>
</evidence>
<sequence length="256" mass="28279">MPLMRHEGGRPLDRHALDLWRAAPRAERLLELESAQLGRVLPEVFGRHVLQIGSWGGGALIACAGTLHHAVLGTAGDPAAAAVIDPQQLPILSKSVDAVVLPHTLEFTRSPHHVLREVDRVLNDRGRLFVLGFSPWGIWAWRRWLGVQHRAFPQGGRFYGAGRVQDWLELLDFDITEVRRYSVGFPWLAPRSVGDAWSPANLLSPFAEAYMVCARKRVLPMNFVGRGQRAQVKPLVGVGLPAAQRGAVDREPEPSG</sequence>
<dbReference type="GO" id="GO:0008168">
    <property type="term" value="F:methyltransferase activity"/>
    <property type="evidence" value="ECO:0007669"/>
    <property type="project" value="UniProtKB-KW"/>
</dbReference>
<evidence type="ECO:0000313" key="2">
    <source>
        <dbReference type="EMBL" id="MES0873521.1"/>
    </source>
</evidence>
<dbReference type="SUPFAM" id="SSF53335">
    <property type="entry name" value="S-adenosyl-L-methionine-dependent methyltransferases"/>
    <property type="match status" value="1"/>
</dbReference>
<keyword evidence="3" id="KW-1185">Reference proteome</keyword>
<dbReference type="Proteomes" id="UP001465331">
    <property type="component" value="Unassembled WGS sequence"/>
</dbReference>
<accession>A0ABV2A9R0</accession>
<dbReference type="Pfam" id="PF08241">
    <property type="entry name" value="Methyltransf_11"/>
    <property type="match status" value="1"/>
</dbReference>
<reference evidence="2 3" key="1">
    <citation type="submission" date="2024-06" db="EMBL/GenBank/DDBJ databases">
        <authorList>
            <person name="Li Z."/>
            <person name="Jiang Y."/>
        </authorList>
    </citation>
    <scope>NUCLEOTIDE SEQUENCE [LARGE SCALE GENOMIC DNA]</scope>
    <source>
        <strain evidence="2 3">HSW-8</strain>
    </source>
</reference>